<dbReference type="InterPro" id="IPR013022">
    <property type="entry name" value="Xyl_isomerase-like_TIM-brl"/>
</dbReference>
<evidence type="ECO:0000313" key="9">
    <source>
        <dbReference type="Proteomes" id="UP000093501"/>
    </source>
</evidence>
<dbReference type="GO" id="GO:0003906">
    <property type="term" value="F:DNA-(apurinic or apyrimidinic site) endonuclease activity"/>
    <property type="evidence" value="ECO:0007669"/>
    <property type="project" value="TreeGrafter"/>
</dbReference>
<keyword evidence="7" id="KW-0234">DNA repair</keyword>
<organism evidence="8 9">
    <name type="scientific">Tessaracoccus lapidicaptus</name>
    <dbReference type="NCBI Taxonomy" id="1427523"/>
    <lineage>
        <taxon>Bacteria</taxon>
        <taxon>Bacillati</taxon>
        <taxon>Actinomycetota</taxon>
        <taxon>Actinomycetes</taxon>
        <taxon>Propionibacteriales</taxon>
        <taxon>Propionibacteriaceae</taxon>
        <taxon>Tessaracoccus</taxon>
    </lineage>
</organism>
<dbReference type="Gene3D" id="3.20.20.150">
    <property type="entry name" value="Divalent-metal-dependent TIM barrel enzymes"/>
    <property type="match status" value="1"/>
</dbReference>
<keyword evidence="4" id="KW-0227">DNA damage</keyword>
<reference evidence="9" key="1">
    <citation type="submission" date="2016-07" db="EMBL/GenBank/DDBJ databases">
        <authorList>
            <person name="Florea S."/>
            <person name="Webb J.S."/>
            <person name="Jaromczyk J."/>
            <person name="Schardl C.L."/>
        </authorList>
    </citation>
    <scope>NUCLEOTIDE SEQUENCE [LARGE SCALE GENOMIC DNA]</scope>
    <source>
        <strain evidence="9">IPBSL-7</strain>
    </source>
</reference>
<comment type="cofactor">
    <cofactor evidence="1">
        <name>Zn(2+)</name>
        <dbReference type="ChEBI" id="CHEBI:29105"/>
    </cofactor>
</comment>
<keyword evidence="3" id="KW-0479">Metal-binding</keyword>
<evidence type="ECO:0000256" key="6">
    <source>
        <dbReference type="ARBA" id="ARBA00022833"/>
    </source>
</evidence>
<dbReference type="SUPFAM" id="SSF51658">
    <property type="entry name" value="Xylose isomerase-like"/>
    <property type="match status" value="1"/>
</dbReference>
<evidence type="ECO:0000256" key="2">
    <source>
        <dbReference type="ARBA" id="ARBA00005340"/>
    </source>
</evidence>
<evidence type="ECO:0000256" key="7">
    <source>
        <dbReference type="ARBA" id="ARBA00023204"/>
    </source>
</evidence>
<evidence type="ECO:0000313" key="8">
    <source>
        <dbReference type="EMBL" id="OCL31983.1"/>
    </source>
</evidence>
<accession>A0A1C0AIQ0</accession>
<protein>
    <submittedName>
        <fullName evidence="8">Deoxyribonuclease IV</fullName>
    </submittedName>
</protein>
<keyword evidence="6" id="KW-0862">Zinc</keyword>
<evidence type="ECO:0000256" key="4">
    <source>
        <dbReference type="ARBA" id="ARBA00022763"/>
    </source>
</evidence>
<gene>
    <name evidence="8" type="ORF">BCR15_07990</name>
</gene>
<dbReference type="SMART" id="SM00518">
    <property type="entry name" value="AP2Ec"/>
    <property type="match status" value="1"/>
</dbReference>
<dbReference type="PANTHER" id="PTHR21445:SF0">
    <property type="entry name" value="APURINIC-APYRIMIDINIC ENDONUCLEASE"/>
    <property type="match status" value="1"/>
</dbReference>
<dbReference type="PROSITE" id="PS51432">
    <property type="entry name" value="AP_NUCLEASE_F2_4"/>
    <property type="match status" value="1"/>
</dbReference>
<sequence>MTLRLGAHVDSTDPLAEAAALSIGAVQIFLGDPQSWKKPTTLVEGGAPALRAAAEDAGIGVVVHAPYALNVASTNNRIRLPSRKLLQQTVTEAAAVGALGVVVHGGHVTQSEDPAVGFANWRKAVDGLDLPVPIFIENTAGGTNAMTRELEAIDRLWSALESSPNADRVGFCLDTCHAHAAGLDLDGLVGRVRGITGRVDVVHCNDSRDLPGSGADRHTNLGQGLIDGDLLACVVRDAATITLLETPGGVPERTADLAWLQSAV</sequence>
<keyword evidence="9" id="KW-1185">Reference proteome</keyword>
<dbReference type="PANTHER" id="PTHR21445">
    <property type="entry name" value="ENDONUCLEASE IV ENDODEOXYRIBONUCLEASE IV"/>
    <property type="match status" value="1"/>
</dbReference>
<name>A0A1C0AIQ0_9ACTN</name>
<dbReference type="Pfam" id="PF01261">
    <property type="entry name" value="AP_endonuc_2"/>
    <property type="match status" value="1"/>
</dbReference>
<dbReference type="PROSITE" id="PS00730">
    <property type="entry name" value="AP_NUCLEASE_F2_2"/>
    <property type="match status" value="1"/>
</dbReference>
<dbReference type="AlphaFoldDB" id="A0A1C0AIQ0"/>
<proteinExistence type="inferred from homology"/>
<dbReference type="GO" id="GO:0003677">
    <property type="term" value="F:DNA binding"/>
    <property type="evidence" value="ECO:0007669"/>
    <property type="project" value="InterPro"/>
</dbReference>
<dbReference type="NCBIfam" id="NF002198">
    <property type="entry name" value="PRK01060.1-3"/>
    <property type="match status" value="1"/>
</dbReference>
<dbReference type="GO" id="GO:0008270">
    <property type="term" value="F:zinc ion binding"/>
    <property type="evidence" value="ECO:0007669"/>
    <property type="project" value="InterPro"/>
</dbReference>
<evidence type="ECO:0000256" key="5">
    <source>
        <dbReference type="ARBA" id="ARBA00022801"/>
    </source>
</evidence>
<comment type="similarity">
    <text evidence="2">Belongs to the AP endonuclease 2 family.</text>
</comment>
<dbReference type="InterPro" id="IPR001719">
    <property type="entry name" value="AP_endonuc_2"/>
</dbReference>
<dbReference type="GO" id="GO:0006284">
    <property type="term" value="P:base-excision repair"/>
    <property type="evidence" value="ECO:0007669"/>
    <property type="project" value="TreeGrafter"/>
</dbReference>
<evidence type="ECO:0000256" key="3">
    <source>
        <dbReference type="ARBA" id="ARBA00022723"/>
    </source>
</evidence>
<dbReference type="Proteomes" id="UP000093501">
    <property type="component" value="Unassembled WGS sequence"/>
</dbReference>
<keyword evidence="5" id="KW-0378">Hydrolase</keyword>
<dbReference type="RefSeq" id="WP_068752331.1">
    <property type="nucleotide sequence ID" value="NZ_LR214441.1"/>
</dbReference>
<evidence type="ECO:0000256" key="1">
    <source>
        <dbReference type="ARBA" id="ARBA00001947"/>
    </source>
</evidence>
<dbReference type="GO" id="GO:0008081">
    <property type="term" value="F:phosphoric diester hydrolase activity"/>
    <property type="evidence" value="ECO:0007669"/>
    <property type="project" value="TreeGrafter"/>
</dbReference>
<comment type="caution">
    <text evidence="8">The sequence shown here is derived from an EMBL/GenBank/DDBJ whole genome shotgun (WGS) entry which is preliminary data.</text>
</comment>
<dbReference type="EMBL" id="MBQD01000024">
    <property type="protein sequence ID" value="OCL31983.1"/>
    <property type="molecule type" value="Genomic_DNA"/>
</dbReference>
<dbReference type="InterPro" id="IPR036237">
    <property type="entry name" value="Xyl_isomerase-like_sf"/>
</dbReference>
<dbReference type="InterPro" id="IPR018246">
    <property type="entry name" value="AP_endonuc_F2_Zn_BS"/>
</dbReference>
<dbReference type="PROSITE" id="PS00731">
    <property type="entry name" value="AP_NUCLEASE_F2_3"/>
    <property type="match status" value="1"/>
</dbReference>